<dbReference type="Gene3D" id="1.10.357.10">
    <property type="entry name" value="Tetracycline Repressor, domain 2"/>
    <property type="match status" value="1"/>
</dbReference>
<sequence>MSNYLNKNKLTNQRIQTSFLTLMSDISFNQITVNKICQAAKINRSTFYRHYHDKYHVLEIVEQGLLDEISHISHDQFEQSADINDMANYLNNIVDQLLQVVNNNRELLMILMSANGDANLYNRLRQIFSMNLEVSRKKISERNSMKIDHSSIDIKLATEFIVTADITILRYTINNPDIPCELIKETFKGLLVHGPLHTLYNFSK</sequence>
<dbReference type="EMBL" id="CAUZLR010000002">
    <property type="protein sequence ID" value="CAK1233756.1"/>
    <property type="molecule type" value="Genomic_DNA"/>
</dbReference>
<proteinExistence type="predicted"/>
<accession>A0ABN9YRM8</accession>
<feature type="DNA-binding region" description="H-T-H motif" evidence="2">
    <location>
        <begin position="32"/>
        <end position="51"/>
    </location>
</feature>
<reference evidence="4 5" key="1">
    <citation type="submission" date="2023-10" db="EMBL/GenBank/DDBJ databases">
        <authorList>
            <person name="Botero Cardona J."/>
        </authorList>
    </citation>
    <scope>NUCLEOTIDE SEQUENCE [LARGE SCALE GENOMIC DNA]</scope>
    <source>
        <strain evidence="4 5">R-54839</strain>
    </source>
</reference>
<dbReference type="InterPro" id="IPR050624">
    <property type="entry name" value="HTH-type_Tx_Regulator"/>
</dbReference>
<dbReference type="Proteomes" id="UP001314261">
    <property type="component" value="Unassembled WGS sequence"/>
</dbReference>
<feature type="domain" description="HTH tetR-type" evidence="3">
    <location>
        <begin position="9"/>
        <end position="69"/>
    </location>
</feature>
<name>A0ABN9YRM8_9LACO</name>
<keyword evidence="1 2" id="KW-0238">DNA-binding</keyword>
<organism evidence="4 5">
    <name type="scientific">Fructobacillus fructosus</name>
    <dbReference type="NCBI Taxonomy" id="1631"/>
    <lineage>
        <taxon>Bacteria</taxon>
        <taxon>Bacillati</taxon>
        <taxon>Bacillota</taxon>
        <taxon>Bacilli</taxon>
        <taxon>Lactobacillales</taxon>
        <taxon>Lactobacillaceae</taxon>
        <taxon>Fructobacillus</taxon>
    </lineage>
</organism>
<dbReference type="InterPro" id="IPR001647">
    <property type="entry name" value="HTH_TetR"/>
</dbReference>
<dbReference type="InterPro" id="IPR009057">
    <property type="entry name" value="Homeodomain-like_sf"/>
</dbReference>
<evidence type="ECO:0000313" key="5">
    <source>
        <dbReference type="Proteomes" id="UP001314261"/>
    </source>
</evidence>
<dbReference type="PANTHER" id="PTHR43479:SF11">
    <property type="entry name" value="ACREF_ENVCD OPERON REPRESSOR-RELATED"/>
    <property type="match status" value="1"/>
</dbReference>
<evidence type="ECO:0000313" key="4">
    <source>
        <dbReference type="EMBL" id="CAK1233756.1"/>
    </source>
</evidence>
<evidence type="ECO:0000256" key="2">
    <source>
        <dbReference type="PROSITE-ProRule" id="PRU00335"/>
    </source>
</evidence>
<dbReference type="PANTHER" id="PTHR43479">
    <property type="entry name" value="ACREF/ENVCD OPERON REPRESSOR-RELATED"/>
    <property type="match status" value="1"/>
</dbReference>
<dbReference type="RefSeq" id="WP_338345991.1">
    <property type="nucleotide sequence ID" value="NZ_CAUZLR010000002.1"/>
</dbReference>
<evidence type="ECO:0000256" key="1">
    <source>
        <dbReference type="ARBA" id="ARBA00023125"/>
    </source>
</evidence>
<evidence type="ECO:0000259" key="3">
    <source>
        <dbReference type="PROSITE" id="PS50977"/>
    </source>
</evidence>
<gene>
    <name evidence="4" type="ORF">R54839_PPFHFPJH_00565</name>
</gene>
<comment type="caution">
    <text evidence="4">The sequence shown here is derived from an EMBL/GenBank/DDBJ whole genome shotgun (WGS) entry which is preliminary data.</text>
</comment>
<dbReference type="SUPFAM" id="SSF46689">
    <property type="entry name" value="Homeodomain-like"/>
    <property type="match status" value="1"/>
</dbReference>
<protein>
    <submittedName>
        <fullName evidence="4">AcrR family</fullName>
    </submittedName>
</protein>
<dbReference type="PROSITE" id="PS50977">
    <property type="entry name" value="HTH_TETR_2"/>
    <property type="match status" value="1"/>
</dbReference>
<keyword evidence="5" id="KW-1185">Reference proteome</keyword>